<dbReference type="InterPro" id="IPR016039">
    <property type="entry name" value="Thiolase-like"/>
</dbReference>
<dbReference type="InterPro" id="IPR014030">
    <property type="entry name" value="Ketoacyl_synth_N"/>
</dbReference>
<dbReference type="RefSeq" id="WP_344926849.1">
    <property type="nucleotide sequence ID" value="NZ_BAABCW010000006.1"/>
</dbReference>
<dbReference type="InterPro" id="IPR000794">
    <property type="entry name" value="Beta-ketoacyl_synthase"/>
</dbReference>
<dbReference type="EMBL" id="BAABCW010000006">
    <property type="protein sequence ID" value="GAA3508343.1"/>
    <property type="molecule type" value="Genomic_DNA"/>
</dbReference>
<name>A0ABP6UJZ2_9FLAO</name>
<comment type="similarity">
    <text evidence="1 3">Belongs to the thiolase-like superfamily. Beta-ketoacyl-ACP synthases family.</text>
</comment>
<dbReference type="PROSITE" id="PS52004">
    <property type="entry name" value="KS3_2"/>
    <property type="match status" value="1"/>
</dbReference>
<dbReference type="Gene3D" id="3.40.47.10">
    <property type="match status" value="1"/>
</dbReference>
<reference evidence="6" key="1">
    <citation type="journal article" date="2019" name="Int. J. Syst. Evol. Microbiol.">
        <title>The Global Catalogue of Microorganisms (GCM) 10K type strain sequencing project: providing services to taxonomists for standard genome sequencing and annotation.</title>
        <authorList>
            <consortium name="The Broad Institute Genomics Platform"/>
            <consortium name="The Broad Institute Genome Sequencing Center for Infectious Disease"/>
            <person name="Wu L."/>
            <person name="Ma J."/>
        </authorList>
    </citation>
    <scope>NUCLEOTIDE SEQUENCE [LARGE SCALE GENOMIC DNA]</scope>
    <source>
        <strain evidence="6">JCM 17106</strain>
    </source>
</reference>
<accession>A0ABP6UJZ2</accession>
<evidence type="ECO:0000256" key="2">
    <source>
        <dbReference type="ARBA" id="ARBA00022679"/>
    </source>
</evidence>
<evidence type="ECO:0000259" key="4">
    <source>
        <dbReference type="PROSITE" id="PS52004"/>
    </source>
</evidence>
<dbReference type="SUPFAM" id="SSF53901">
    <property type="entry name" value="Thiolase-like"/>
    <property type="match status" value="1"/>
</dbReference>
<evidence type="ECO:0000256" key="3">
    <source>
        <dbReference type="RuleBase" id="RU003694"/>
    </source>
</evidence>
<evidence type="ECO:0000313" key="5">
    <source>
        <dbReference type="EMBL" id="GAA3508343.1"/>
    </source>
</evidence>
<evidence type="ECO:0000256" key="1">
    <source>
        <dbReference type="ARBA" id="ARBA00008467"/>
    </source>
</evidence>
<protein>
    <submittedName>
        <fullName evidence="5">Beta-ketoacyl synthase N-terminal-like domain-containing protein</fullName>
    </submittedName>
</protein>
<keyword evidence="6" id="KW-1185">Reference proteome</keyword>
<dbReference type="Pfam" id="PF00109">
    <property type="entry name" value="ketoacyl-synt"/>
    <property type="match status" value="1"/>
</dbReference>
<dbReference type="Pfam" id="PF02801">
    <property type="entry name" value="Ketoacyl-synt_C"/>
    <property type="match status" value="1"/>
</dbReference>
<feature type="domain" description="Ketosynthase family 3 (KS3)" evidence="4">
    <location>
        <begin position="1"/>
        <end position="378"/>
    </location>
</feature>
<dbReference type="InterPro" id="IPR014031">
    <property type="entry name" value="Ketoacyl_synth_C"/>
</dbReference>
<comment type="caution">
    <text evidence="5">The sequence shown here is derived from an EMBL/GenBank/DDBJ whole genome shotgun (WGS) entry which is preliminary data.</text>
</comment>
<dbReference type="PANTHER" id="PTHR11712">
    <property type="entry name" value="POLYKETIDE SYNTHASE-RELATED"/>
    <property type="match status" value="1"/>
</dbReference>
<proteinExistence type="inferred from homology"/>
<dbReference type="InterPro" id="IPR020841">
    <property type="entry name" value="PKS_Beta-ketoAc_synthase_dom"/>
</dbReference>
<dbReference type="SMART" id="SM00825">
    <property type="entry name" value="PKS_KS"/>
    <property type="match status" value="1"/>
</dbReference>
<keyword evidence="2 3" id="KW-0808">Transferase</keyword>
<organism evidence="5 6">
    <name type="scientific">Aquimarina addita</name>
    <dbReference type="NCBI Taxonomy" id="870485"/>
    <lineage>
        <taxon>Bacteria</taxon>
        <taxon>Pseudomonadati</taxon>
        <taxon>Bacteroidota</taxon>
        <taxon>Flavobacteriia</taxon>
        <taxon>Flavobacteriales</taxon>
        <taxon>Flavobacteriaceae</taxon>
        <taxon>Aquimarina</taxon>
    </lineage>
</organism>
<dbReference type="PANTHER" id="PTHR11712:SF320">
    <property type="entry name" value="BETA-KETOACYL SYNTHASE"/>
    <property type="match status" value="1"/>
</dbReference>
<evidence type="ECO:0000313" key="6">
    <source>
        <dbReference type="Proteomes" id="UP001500459"/>
    </source>
</evidence>
<sequence length="381" mass="41700">MRKVYMISDAIISPLGFSTEENIQNLRLETTGIKEINDARLWSEPFYGAQIHTEKLEEAWSVVPIKQSYTRLEKMMILSVIKLIEENPYLNMMKCGIIISTTKGNIDALKDQNRKEYLDSIAKTIQHHFSLKTKPIILSNACISGGLALAVGKRMIQSGEVDDMVVIGGDILSEFTLSGFFSFQAISKVPCKPFCKNRTGISLGEAAAAVWISSRSTINTANGKEAIIISGDASANDANHISGPSRTGEGLYISIQRALKEAGCKSKQIDHINAHGTATMFNDEMEAIAFNRAELQHTPVTSLKGYYGHTLGASALIESIIAKHCLLNNELFASYGFEELGVSPSIDIVRVHRKQEIRTILKTASGFGGCNVALVLEKVTI</sequence>
<gene>
    <name evidence="5" type="ORF">GCM10022393_19210</name>
</gene>
<dbReference type="Proteomes" id="UP001500459">
    <property type="component" value="Unassembled WGS sequence"/>
</dbReference>